<dbReference type="InterPro" id="IPR015421">
    <property type="entry name" value="PyrdxlP-dep_Trfase_major"/>
</dbReference>
<dbReference type="Gene3D" id="3.40.640.10">
    <property type="entry name" value="Type I PLP-dependent aspartate aminotransferase-like (Major domain)"/>
    <property type="match status" value="1"/>
</dbReference>
<organism evidence="3 4">
    <name type="scientific">Salana multivorans</name>
    <dbReference type="NCBI Taxonomy" id="120377"/>
    <lineage>
        <taxon>Bacteria</taxon>
        <taxon>Bacillati</taxon>
        <taxon>Actinomycetota</taxon>
        <taxon>Actinomycetes</taxon>
        <taxon>Micrococcales</taxon>
        <taxon>Beutenbergiaceae</taxon>
        <taxon>Salana</taxon>
    </lineage>
</organism>
<protein>
    <submittedName>
        <fullName evidence="3">L-seryl-tRNA(Ser) seleniumtransferase</fullName>
    </submittedName>
</protein>
<name>A0A3N2DBQ0_9MICO</name>
<evidence type="ECO:0000313" key="4">
    <source>
        <dbReference type="Proteomes" id="UP000275356"/>
    </source>
</evidence>
<keyword evidence="2" id="KW-0663">Pyridoxal phosphate</keyword>
<dbReference type="PANTHER" id="PTHR32328">
    <property type="entry name" value="L-SERYL-TRNA(SEC) SELENIUM TRANSFERASE"/>
    <property type="match status" value="1"/>
</dbReference>
<comment type="cofactor">
    <cofactor evidence="1">
        <name>pyridoxal 5'-phosphate</name>
        <dbReference type="ChEBI" id="CHEBI:597326"/>
    </cofactor>
</comment>
<dbReference type="EMBL" id="RKHQ01000001">
    <property type="protein sequence ID" value="ROR97122.1"/>
    <property type="molecule type" value="Genomic_DNA"/>
</dbReference>
<gene>
    <name evidence="3" type="ORF">EDD28_1715</name>
</gene>
<dbReference type="AlphaFoldDB" id="A0A3N2DBQ0"/>
<reference evidence="3 4" key="1">
    <citation type="submission" date="2018-11" db="EMBL/GenBank/DDBJ databases">
        <title>Sequencing the genomes of 1000 actinobacteria strains.</title>
        <authorList>
            <person name="Klenk H.-P."/>
        </authorList>
    </citation>
    <scope>NUCLEOTIDE SEQUENCE [LARGE SCALE GENOMIC DNA]</scope>
    <source>
        <strain evidence="3 4">DSM 13521</strain>
    </source>
</reference>
<proteinExistence type="predicted"/>
<keyword evidence="4" id="KW-1185">Reference proteome</keyword>
<dbReference type="OrthoDB" id="9815233at2"/>
<dbReference type="SUPFAM" id="SSF53383">
    <property type="entry name" value="PLP-dependent transferases"/>
    <property type="match status" value="1"/>
</dbReference>
<dbReference type="GO" id="GO:0004125">
    <property type="term" value="F:L-seryl-tRNA(Sec) selenium transferase activity"/>
    <property type="evidence" value="ECO:0007669"/>
    <property type="project" value="TreeGrafter"/>
</dbReference>
<evidence type="ECO:0000256" key="1">
    <source>
        <dbReference type="ARBA" id="ARBA00001933"/>
    </source>
</evidence>
<sequence length="374" mass="38158">MTPHPYELLGVERVLNAADTITSLGGGPLDPRVLASMAAAATAYVDMTDYLARAGAHLAERIGVPDALVTNSAVSGVALAVAAAIAGDTPAAVDAAPAHRTDRTEVVVLCAQRNPYDRAVGIGGGRIVTAGYSDGTTRWQVEAEIGPRTAALLWYAGTQFEHYALGLADMVAIAEASGLPVIVDAAAQVPPVTNLRRYVDDGAAAVAFSGGKGLRGPQDTALLVGGDLVGVARAHAFPHYGIGRGMKVSKEGVAGLVTAVGLALDADDDADYAALLARCLAWGDALAGLPGVRTSTVPDGVLGQHTPRLRVDLDPGLGDGLQLAARLRAGRPAVVVRTEETVPGAVFLNPFPLPPEDDELVVDALRTALAGLAG</sequence>
<dbReference type="Proteomes" id="UP000275356">
    <property type="component" value="Unassembled WGS sequence"/>
</dbReference>
<comment type="caution">
    <text evidence="3">The sequence shown here is derived from an EMBL/GenBank/DDBJ whole genome shotgun (WGS) entry which is preliminary data.</text>
</comment>
<evidence type="ECO:0000313" key="3">
    <source>
        <dbReference type="EMBL" id="ROR97122.1"/>
    </source>
</evidence>
<evidence type="ECO:0000256" key="2">
    <source>
        <dbReference type="ARBA" id="ARBA00022898"/>
    </source>
</evidence>
<dbReference type="InterPro" id="IPR015424">
    <property type="entry name" value="PyrdxlP-dep_Trfase"/>
</dbReference>
<accession>A0A3N2DBQ0</accession>
<keyword evidence="3" id="KW-0808">Transferase</keyword>
<dbReference type="PANTHER" id="PTHR32328:SF0">
    <property type="entry name" value="L-SERYL-TRNA(SEC) SELENIUM TRANSFERASE"/>
    <property type="match status" value="1"/>
</dbReference>
<dbReference type="RefSeq" id="WP_123739213.1">
    <property type="nucleotide sequence ID" value="NZ_RKHQ01000001.1"/>
</dbReference>